<dbReference type="AlphaFoldDB" id="A0A078ISM4"/>
<dbReference type="EMBL" id="HG994363">
    <property type="protein sequence ID" value="CAF2046494.1"/>
    <property type="molecule type" value="Genomic_DNA"/>
</dbReference>
<dbReference type="EMBL" id="LK033135">
    <property type="protein sequence ID" value="CDY52836.1"/>
    <property type="molecule type" value="Genomic_DNA"/>
</dbReference>
<dbReference type="Proteomes" id="UP001295469">
    <property type="component" value="Chromosome A09"/>
</dbReference>
<reference evidence="2" key="2">
    <citation type="submission" date="2014-06" db="EMBL/GenBank/DDBJ databases">
        <authorList>
            <person name="Genoscope - CEA"/>
        </authorList>
    </citation>
    <scope>NUCLEOTIDE SEQUENCE</scope>
</reference>
<gene>
    <name evidence="2" type="primary">BnaAnng11830D</name>
    <name evidence="1" type="ORF">DARMORV10_A09P43450.1</name>
    <name evidence="2" type="ORF">GSBRNA2T00007982001</name>
</gene>
<reference evidence="2 3" key="1">
    <citation type="journal article" date="2014" name="Science">
        <title>Plant genetics. Early allopolyploid evolution in the post-Neolithic Brassica napus oilseed genome.</title>
        <authorList>
            <person name="Chalhoub B."/>
            <person name="Denoeud F."/>
            <person name="Liu S."/>
            <person name="Parkin I.A."/>
            <person name="Tang H."/>
            <person name="Wang X."/>
            <person name="Chiquet J."/>
            <person name="Belcram H."/>
            <person name="Tong C."/>
            <person name="Samans B."/>
            <person name="Correa M."/>
            <person name="Da Silva C."/>
            <person name="Just J."/>
            <person name="Falentin C."/>
            <person name="Koh C.S."/>
            <person name="Le Clainche I."/>
            <person name="Bernard M."/>
            <person name="Bento P."/>
            <person name="Noel B."/>
            <person name="Labadie K."/>
            <person name="Alberti A."/>
            <person name="Charles M."/>
            <person name="Arnaud D."/>
            <person name="Guo H."/>
            <person name="Daviaud C."/>
            <person name="Alamery S."/>
            <person name="Jabbari K."/>
            <person name="Zhao M."/>
            <person name="Edger P.P."/>
            <person name="Chelaifa H."/>
            <person name="Tack D."/>
            <person name="Lassalle G."/>
            <person name="Mestiri I."/>
            <person name="Schnel N."/>
            <person name="Le Paslier M.C."/>
            <person name="Fan G."/>
            <person name="Renault V."/>
            <person name="Bayer P.E."/>
            <person name="Golicz A.A."/>
            <person name="Manoli S."/>
            <person name="Lee T.H."/>
            <person name="Thi V.H."/>
            <person name="Chalabi S."/>
            <person name="Hu Q."/>
            <person name="Fan C."/>
            <person name="Tollenaere R."/>
            <person name="Lu Y."/>
            <person name="Battail C."/>
            <person name="Shen J."/>
            <person name="Sidebottom C.H."/>
            <person name="Wang X."/>
            <person name="Canaguier A."/>
            <person name="Chauveau A."/>
            <person name="Berard A."/>
            <person name="Deniot G."/>
            <person name="Guan M."/>
            <person name="Liu Z."/>
            <person name="Sun F."/>
            <person name="Lim Y.P."/>
            <person name="Lyons E."/>
            <person name="Town C.D."/>
            <person name="Bancroft I."/>
            <person name="Wang X."/>
            <person name="Meng J."/>
            <person name="Ma J."/>
            <person name="Pires J.C."/>
            <person name="King G.J."/>
            <person name="Brunel D."/>
            <person name="Delourme R."/>
            <person name="Renard M."/>
            <person name="Aury J.M."/>
            <person name="Adams K.L."/>
            <person name="Batley J."/>
            <person name="Snowdon R.J."/>
            <person name="Tost J."/>
            <person name="Edwards D."/>
            <person name="Zhou Y."/>
            <person name="Hua W."/>
            <person name="Sharpe A.G."/>
            <person name="Paterson A.H."/>
            <person name="Guan C."/>
            <person name="Wincker P."/>
        </authorList>
    </citation>
    <scope>NUCLEOTIDE SEQUENCE [LARGE SCALE GENOMIC DNA]</scope>
    <source>
        <strain evidence="3">cv. Darmor-bzh</strain>
    </source>
</reference>
<dbReference type="Proteomes" id="UP000028999">
    <property type="component" value="Unassembled WGS sequence"/>
</dbReference>
<reference evidence="1" key="3">
    <citation type="submission" date="2021-01" db="EMBL/GenBank/DDBJ databases">
        <authorList>
            <consortium name="Genoscope - CEA"/>
            <person name="William W."/>
        </authorList>
    </citation>
    <scope>NUCLEOTIDE SEQUENCE</scope>
</reference>
<keyword evidence="3" id="KW-1185">Reference proteome</keyword>
<evidence type="ECO:0000313" key="3">
    <source>
        <dbReference type="Proteomes" id="UP000028999"/>
    </source>
</evidence>
<dbReference type="PaxDb" id="3708-A0A078ISM4"/>
<proteinExistence type="predicted"/>
<organism evidence="2 3">
    <name type="scientific">Brassica napus</name>
    <name type="common">Rape</name>
    <dbReference type="NCBI Taxonomy" id="3708"/>
    <lineage>
        <taxon>Eukaryota</taxon>
        <taxon>Viridiplantae</taxon>
        <taxon>Streptophyta</taxon>
        <taxon>Embryophyta</taxon>
        <taxon>Tracheophyta</taxon>
        <taxon>Spermatophyta</taxon>
        <taxon>Magnoliopsida</taxon>
        <taxon>eudicotyledons</taxon>
        <taxon>Gunneridae</taxon>
        <taxon>Pentapetalae</taxon>
        <taxon>rosids</taxon>
        <taxon>malvids</taxon>
        <taxon>Brassicales</taxon>
        <taxon>Brassicaceae</taxon>
        <taxon>Brassiceae</taxon>
        <taxon>Brassica</taxon>
    </lineage>
</organism>
<protein>
    <submittedName>
        <fullName evidence="1">(rape) hypothetical protein</fullName>
    </submittedName>
    <submittedName>
        <fullName evidence="2">BnaAnng11830D protein</fullName>
    </submittedName>
</protein>
<accession>A0A078ISM4</accession>
<evidence type="ECO:0000313" key="1">
    <source>
        <dbReference type="EMBL" id="CAF2046494.1"/>
    </source>
</evidence>
<dbReference type="Gramene" id="CDY52836">
    <property type="protein sequence ID" value="CDY52836"/>
    <property type="gene ID" value="GSBRNA2T00007982001"/>
</dbReference>
<evidence type="ECO:0000313" key="2">
    <source>
        <dbReference type="EMBL" id="CDY52836.1"/>
    </source>
</evidence>
<name>A0A078ISM4_BRANA</name>
<sequence length="36" mass="4093">MDSLPGHLFNKVLFKTDLRALAMLFCFISPLMAHLT</sequence>